<evidence type="ECO:0000313" key="4">
    <source>
        <dbReference type="EMBL" id="RLE06483.1"/>
    </source>
</evidence>
<dbReference type="SUPFAM" id="SSF51569">
    <property type="entry name" value="Aldolase"/>
    <property type="match status" value="1"/>
</dbReference>
<dbReference type="Pfam" id="PF01116">
    <property type="entry name" value="F_bP_aldolase"/>
    <property type="match status" value="1"/>
</dbReference>
<feature type="binding site" evidence="2">
    <location>
        <begin position="235"/>
        <end position="237"/>
    </location>
    <ligand>
        <name>dihydroxyacetone phosphate</name>
        <dbReference type="ChEBI" id="CHEBI:57642"/>
    </ligand>
</feature>
<feature type="binding site" evidence="3">
    <location>
        <position position="234"/>
    </location>
    <ligand>
        <name>Zn(2+)</name>
        <dbReference type="ChEBI" id="CHEBI:29105"/>
        <label>1</label>
        <note>catalytic</note>
    </ligand>
</feature>
<comment type="cofactor">
    <cofactor evidence="3">
        <name>Zn(2+)</name>
        <dbReference type="ChEBI" id="CHEBI:29105"/>
    </cofactor>
    <text evidence="3">Binds 2 Zn(2+) ions per subunit. One is catalytic and the other provides a structural contribution.</text>
</comment>
<accession>A0A662D2H0</accession>
<dbReference type="Gene3D" id="3.20.20.70">
    <property type="entry name" value="Aldolase class I"/>
    <property type="match status" value="1"/>
</dbReference>
<evidence type="ECO:0008006" key="6">
    <source>
        <dbReference type="Google" id="ProtNLM"/>
    </source>
</evidence>
<comment type="caution">
    <text evidence="4">The sequence shown here is derived from an EMBL/GenBank/DDBJ whole genome shotgun (WGS) entry which is preliminary data.</text>
</comment>
<evidence type="ECO:0000256" key="2">
    <source>
        <dbReference type="PIRSR" id="PIRSR001359-2"/>
    </source>
</evidence>
<dbReference type="GO" id="GO:0008270">
    <property type="term" value="F:zinc ion binding"/>
    <property type="evidence" value="ECO:0007669"/>
    <property type="project" value="InterPro"/>
</dbReference>
<feature type="binding site" evidence="3">
    <location>
        <position position="198"/>
    </location>
    <ligand>
        <name>Zn(2+)</name>
        <dbReference type="ChEBI" id="CHEBI:29105"/>
        <label>1</label>
        <note>catalytic</note>
    </ligand>
</feature>
<dbReference type="PANTHER" id="PTHR30304">
    <property type="entry name" value="D-TAGATOSE-1,6-BISPHOSPHATE ALDOLASE"/>
    <property type="match status" value="1"/>
</dbReference>
<dbReference type="InterPro" id="IPR050246">
    <property type="entry name" value="Class_II_FBP_aldolase"/>
</dbReference>
<feature type="active site" description="Proton donor" evidence="1">
    <location>
        <position position="85"/>
    </location>
</feature>
<evidence type="ECO:0000256" key="3">
    <source>
        <dbReference type="PIRSR" id="PIRSR001359-3"/>
    </source>
</evidence>
<keyword evidence="3" id="KW-0479">Metal-binding</keyword>
<organism evidence="4 5">
    <name type="scientific">Aerophobetes bacterium</name>
    <dbReference type="NCBI Taxonomy" id="2030807"/>
    <lineage>
        <taxon>Bacteria</taxon>
        <taxon>Candidatus Aerophobota</taxon>
    </lineage>
</organism>
<protein>
    <recommendedName>
        <fullName evidence="6">Class II fructose-bisphosphate aldolase</fullName>
    </recommendedName>
</protein>
<name>A0A662D2H0_UNCAE</name>
<sequence>MIDEKTSVSEIMRRAYKNGILIPAFNVAHLPMIKPIVDTLKEMRTFALVEVARPDVERFGAKSFQSVADEYGSLADRRFSRLHLDHIPVIDEDGKKVDWIALIKMGLALGYDSVMIDGSRLPLEENVAITREVVELSHGYGRPVEAELGAVLGHEAGPLPPYEELFRSGRGFTDPEDAERFVRETGVDWLSVAIGNIHGAISGVAKDKKKISARLNIDHLKRINRLTKIPLVLHGGSGIPKGYVMEAVKNGITKMNIGTSIRQAYERSLLEKPDDVEAAQEEVAVEVKRLIEEYEVEGSWERL</sequence>
<evidence type="ECO:0000256" key="1">
    <source>
        <dbReference type="PIRSR" id="PIRSR001359-1"/>
    </source>
</evidence>
<dbReference type="GO" id="GO:0016832">
    <property type="term" value="F:aldehyde-lyase activity"/>
    <property type="evidence" value="ECO:0007669"/>
    <property type="project" value="InterPro"/>
</dbReference>
<dbReference type="GO" id="GO:0005975">
    <property type="term" value="P:carbohydrate metabolic process"/>
    <property type="evidence" value="ECO:0007669"/>
    <property type="project" value="InterPro"/>
</dbReference>
<dbReference type="AlphaFoldDB" id="A0A662D2H0"/>
<feature type="binding site" evidence="2">
    <location>
        <begin position="256"/>
        <end position="259"/>
    </location>
    <ligand>
        <name>dihydroxyacetone phosphate</name>
        <dbReference type="ChEBI" id="CHEBI:57642"/>
    </ligand>
</feature>
<evidence type="ECO:0000313" key="5">
    <source>
        <dbReference type="Proteomes" id="UP000277457"/>
    </source>
</evidence>
<proteinExistence type="predicted"/>
<dbReference type="PIRSF" id="PIRSF001359">
    <property type="entry name" value="F_bP_aldolase_II"/>
    <property type="match status" value="1"/>
</dbReference>
<dbReference type="InterPro" id="IPR000771">
    <property type="entry name" value="FBA_II"/>
</dbReference>
<feature type="binding site" evidence="3">
    <location>
        <position position="86"/>
    </location>
    <ligand>
        <name>Zn(2+)</name>
        <dbReference type="ChEBI" id="CHEBI:29105"/>
        <label>1</label>
        <note>catalytic</note>
    </ligand>
</feature>
<keyword evidence="3" id="KW-0862">Zinc</keyword>
<feature type="binding site" evidence="3">
    <location>
        <position position="117"/>
    </location>
    <ligand>
        <name>Zn(2+)</name>
        <dbReference type="ChEBI" id="CHEBI:29105"/>
        <label>2</label>
    </ligand>
</feature>
<gene>
    <name evidence="4" type="ORF">DRZ78_04675</name>
</gene>
<feature type="binding site" evidence="3">
    <location>
        <position position="147"/>
    </location>
    <ligand>
        <name>Zn(2+)</name>
        <dbReference type="ChEBI" id="CHEBI:29105"/>
        <label>2</label>
    </ligand>
</feature>
<dbReference type="Proteomes" id="UP000277457">
    <property type="component" value="Unassembled WGS sequence"/>
</dbReference>
<reference evidence="4 5" key="1">
    <citation type="submission" date="2018-06" db="EMBL/GenBank/DDBJ databases">
        <title>Extensive metabolic versatility and redundancy in microbially diverse, dynamic hydrothermal sediments.</title>
        <authorList>
            <person name="Dombrowski N."/>
            <person name="Teske A."/>
            <person name="Baker B.J."/>
        </authorList>
    </citation>
    <scope>NUCLEOTIDE SEQUENCE [LARGE SCALE GENOMIC DNA]</scope>
    <source>
        <strain evidence="4">B7_G13</strain>
    </source>
</reference>
<dbReference type="EMBL" id="QMPY01000185">
    <property type="protein sequence ID" value="RLE06483.1"/>
    <property type="molecule type" value="Genomic_DNA"/>
</dbReference>
<feature type="binding site" evidence="2">
    <location>
        <position position="199"/>
    </location>
    <ligand>
        <name>dihydroxyacetone phosphate</name>
        <dbReference type="ChEBI" id="CHEBI:57642"/>
    </ligand>
</feature>
<dbReference type="PANTHER" id="PTHR30304:SF0">
    <property type="entry name" value="D-TAGATOSE-1,6-BISPHOSPHATE ALDOLASE SUBUNIT GATY-RELATED"/>
    <property type="match status" value="1"/>
</dbReference>
<dbReference type="InterPro" id="IPR013785">
    <property type="entry name" value="Aldolase_TIM"/>
</dbReference>